<keyword evidence="3" id="KW-1185">Reference proteome</keyword>
<organism evidence="2 3">
    <name type="scientific">Umbelopsis ramanniana AG</name>
    <dbReference type="NCBI Taxonomy" id="1314678"/>
    <lineage>
        <taxon>Eukaryota</taxon>
        <taxon>Fungi</taxon>
        <taxon>Fungi incertae sedis</taxon>
        <taxon>Mucoromycota</taxon>
        <taxon>Mucoromycotina</taxon>
        <taxon>Umbelopsidomycetes</taxon>
        <taxon>Umbelopsidales</taxon>
        <taxon>Umbelopsidaceae</taxon>
        <taxon>Umbelopsis</taxon>
    </lineage>
</organism>
<dbReference type="CDD" id="cd01518">
    <property type="entry name" value="RHOD_YceA"/>
    <property type="match status" value="1"/>
</dbReference>
<dbReference type="InterPro" id="IPR020936">
    <property type="entry name" value="TrhO"/>
</dbReference>
<dbReference type="RefSeq" id="XP_051447930.1">
    <property type="nucleotide sequence ID" value="XM_051586386.1"/>
</dbReference>
<evidence type="ECO:0000313" key="2">
    <source>
        <dbReference type="EMBL" id="KAI8582926.1"/>
    </source>
</evidence>
<dbReference type="SUPFAM" id="SSF52821">
    <property type="entry name" value="Rhodanese/Cell cycle control phosphatase"/>
    <property type="match status" value="1"/>
</dbReference>
<name>A0AAD5EHC1_UMBRA</name>
<dbReference type="Pfam" id="PF23949">
    <property type="entry name" value="TSTD2_N"/>
    <property type="match status" value="1"/>
</dbReference>
<protein>
    <recommendedName>
        <fullName evidence="1">Rhodanese domain-containing protein</fullName>
    </recommendedName>
</protein>
<evidence type="ECO:0000313" key="3">
    <source>
        <dbReference type="Proteomes" id="UP001206595"/>
    </source>
</evidence>
<dbReference type="Pfam" id="PF17773">
    <property type="entry name" value="UPF0176_N"/>
    <property type="match status" value="1"/>
</dbReference>
<reference evidence="2" key="2">
    <citation type="journal article" date="2022" name="Proc. Natl. Acad. Sci. U.S.A.">
        <title>Diploid-dominant life cycles characterize the early evolution of Fungi.</title>
        <authorList>
            <person name="Amses K.R."/>
            <person name="Simmons D.R."/>
            <person name="Longcore J.E."/>
            <person name="Mondo S.J."/>
            <person name="Seto K."/>
            <person name="Jeronimo G.H."/>
            <person name="Bonds A.E."/>
            <person name="Quandt C.A."/>
            <person name="Davis W.J."/>
            <person name="Chang Y."/>
            <person name="Federici B.A."/>
            <person name="Kuo A."/>
            <person name="LaButti K."/>
            <person name="Pangilinan J."/>
            <person name="Andreopoulos W."/>
            <person name="Tritt A."/>
            <person name="Riley R."/>
            <person name="Hundley H."/>
            <person name="Johnson J."/>
            <person name="Lipzen A."/>
            <person name="Barry K."/>
            <person name="Lang B.F."/>
            <person name="Cuomo C.A."/>
            <person name="Buchler N.E."/>
            <person name="Grigoriev I.V."/>
            <person name="Spatafora J.W."/>
            <person name="Stajich J.E."/>
            <person name="James T.Y."/>
        </authorList>
    </citation>
    <scope>NUCLEOTIDE SEQUENCE</scope>
    <source>
        <strain evidence="2">AG</strain>
    </source>
</reference>
<dbReference type="InterPro" id="IPR022111">
    <property type="entry name" value="Rhodanese_C"/>
</dbReference>
<dbReference type="Pfam" id="PF12368">
    <property type="entry name" value="Rhodanese_C"/>
    <property type="match status" value="1"/>
</dbReference>
<dbReference type="SMART" id="SM00450">
    <property type="entry name" value="RHOD"/>
    <property type="match status" value="1"/>
</dbReference>
<evidence type="ECO:0000259" key="1">
    <source>
        <dbReference type="PROSITE" id="PS50206"/>
    </source>
</evidence>
<dbReference type="InterPro" id="IPR040503">
    <property type="entry name" value="TRHO_N"/>
</dbReference>
<feature type="domain" description="Rhodanese" evidence="1">
    <location>
        <begin position="229"/>
        <end position="318"/>
    </location>
</feature>
<dbReference type="EMBL" id="MU620898">
    <property type="protein sequence ID" value="KAI8582926.1"/>
    <property type="molecule type" value="Genomic_DNA"/>
</dbReference>
<accession>A0AAD5EHC1</accession>
<dbReference type="InterPro" id="IPR057944">
    <property type="entry name" value="TSTD2_N"/>
</dbReference>
<reference evidence="2" key="1">
    <citation type="submission" date="2021-06" db="EMBL/GenBank/DDBJ databases">
        <authorList>
            <consortium name="DOE Joint Genome Institute"/>
            <person name="Mondo S.J."/>
            <person name="Amses K.R."/>
            <person name="Simmons D.R."/>
            <person name="Longcore J.E."/>
            <person name="Seto K."/>
            <person name="Alves G.H."/>
            <person name="Bonds A.E."/>
            <person name="Quandt C.A."/>
            <person name="Davis W.J."/>
            <person name="Chang Y."/>
            <person name="Letcher P.M."/>
            <person name="Powell M.J."/>
            <person name="Kuo A."/>
            <person name="Labutti K."/>
            <person name="Pangilinan J."/>
            <person name="Andreopoulos W."/>
            <person name="Tritt A."/>
            <person name="Riley R."/>
            <person name="Hundley H."/>
            <person name="Johnson J."/>
            <person name="Lipzen A."/>
            <person name="Barry K."/>
            <person name="Berbee M.L."/>
            <person name="Buchler N.E."/>
            <person name="Grigoriev I.V."/>
            <person name="Spatafora J.W."/>
            <person name="Stajich J.E."/>
            <person name="James T.Y."/>
        </authorList>
    </citation>
    <scope>NUCLEOTIDE SEQUENCE</scope>
    <source>
        <strain evidence="2">AG</strain>
    </source>
</reference>
<dbReference type="PANTHER" id="PTHR43268">
    <property type="entry name" value="THIOSULFATE SULFURTRANSFERASE/RHODANESE-LIKE DOMAIN-CONTAINING PROTEIN 2"/>
    <property type="match status" value="1"/>
</dbReference>
<dbReference type="Gene3D" id="3.30.70.100">
    <property type="match status" value="1"/>
</dbReference>
<dbReference type="InterPro" id="IPR036873">
    <property type="entry name" value="Rhodanese-like_dom_sf"/>
</dbReference>
<sequence length="430" mass="48869">MAIDRTLECARRRAANLFIEQCQSNDGLWSCCGQTLQTKAEAFKHAHSDHGDELQQEASRVYRQYQDAETTKVDSKAFRKRRSKKGSSDPISTECDCDISDYTVILFYLYQAIESPDQLAEQHYQLCSQFSITGKVRVAHEGVNVTLAGTNDAIGHYIKYVVDRLHLEDKDPYDFFKPSSGCVHVFEDLSVKVVEEICPLNADVTLSTLLTASHKEGKLPPAKFHEMLQRQDVLILDTRNYYESRIGKFERAITPATRKFARFPAWVERNKEALDGKVVLTYCTGGIRCEKASAYLRQTLSTDTQVWMLDGGIHNYLEWSKKAEIEPLWKGKNYVFDARQSTGNQGTISNCQVCQQPCARYVKCSRQCHLLIICCATCEAKHEQMVCCDSCDGRTGMCKCEKLRRQEESTPIKTSPMKSDQNIQADAFFT</sequence>
<dbReference type="PANTHER" id="PTHR43268:SF6">
    <property type="entry name" value="THIOSULFATE SULFURTRANSFERASE_RHODANESE-LIKE DOMAIN-CONTAINING PROTEIN 2"/>
    <property type="match status" value="1"/>
</dbReference>
<dbReference type="InterPro" id="IPR001763">
    <property type="entry name" value="Rhodanese-like_dom"/>
</dbReference>
<dbReference type="Pfam" id="PF00581">
    <property type="entry name" value="Rhodanese"/>
    <property type="match status" value="1"/>
</dbReference>
<dbReference type="PROSITE" id="PS50206">
    <property type="entry name" value="RHODANESE_3"/>
    <property type="match status" value="1"/>
</dbReference>
<dbReference type="GeneID" id="75911734"/>
<proteinExistence type="predicted"/>
<comment type="caution">
    <text evidence="2">The sequence shown here is derived from an EMBL/GenBank/DDBJ whole genome shotgun (WGS) entry which is preliminary data.</text>
</comment>
<dbReference type="Proteomes" id="UP001206595">
    <property type="component" value="Unassembled WGS sequence"/>
</dbReference>
<dbReference type="Gene3D" id="3.40.250.10">
    <property type="entry name" value="Rhodanese-like domain"/>
    <property type="match status" value="1"/>
</dbReference>
<gene>
    <name evidence="2" type="ORF">K450DRAFT_225500</name>
</gene>
<dbReference type="AlphaFoldDB" id="A0AAD5EHC1"/>